<dbReference type="AlphaFoldDB" id="A0A5N5W9W2"/>
<organism evidence="1 2">
    <name type="scientific">Streptomyces mobaraensis</name>
    <name type="common">Streptoverticillium mobaraense</name>
    <dbReference type="NCBI Taxonomy" id="35621"/>
    <lineage>
        <taxon>Bacteria</taxon>
        <taxon>Bacillati</taxon>
        <taxon>Actinomycetota</taxon>
        <taxon>Actinomycetes</taxon>
        <taxon>Kitasatosporales</taxon>
        <taxon>Streptomycetaceae</taxon>
        <taxon>Streptomyces</taxon>
    </lineage>
</organism>
<dbReference type="Proteomes" id="UP000327000">
    <property type="component" value="Unassembled WGS sequence"/>
</dbReference>
<evidence type="ECO:0000313" key="1">
    <source>
        <dbReference type="EMBL" id="KAB7846990.1"/>
    </source>
</evidence>
<protein>
    <submittedName>
        <fullName evidence="1">Glutamate dehydrogenase</fullName>
    </submittedName>
</protein>
<dbReference type="Gene3D" id="1.10.600.10">
    <property type="entry name" value="Farnesyl Diphosphate Synthase"/>
    <property type="match status" value="1"/>
</dbReference>
<dbReference type="SUPFAM" id="SSF48576">
    <property type="entry name" value="Terpenoid synthases"/>
    <property type="match status" value="1"/>
</dbReference>
<reference evidence="1 2" key="1">
    <citation type="journal article" date="2019" name="Microb. Cell Fact.">
        <title>Exploring novel herbicidin analogues by transcriptional regulator overexpression and MS/MS molecular networking.</title>
        <authorList>
            <person name="Shi Y."/>
            <person name="Gu R."/>
            <person name="Li Y."/>
            <person name="Wang X."/>
            <person name="Ren W."/>
            <person name="Li X."/>
            <person name="Wang L."/>
            <person name="Xie Y."/>
            <person name="Hong B."/>
        </authorList>
    </citation>
    <scope>NUCLEOTIDE SEQUENCE [LARGE SCALE GENOMIC DNA]</scope>
    <source>
        <strain evidence="1 2">US-43</strain>
    </source>
</reference>
<keyword evidence="2" id="KW-1185">Reference proteome</keyword>
<sequence>MRVVLAPRYCPFASPAHPDAGRMTERGGRWLNGFGLGLREPERSRMLNNDCGEFYGRIMPRAPAGRLQLAVDWCTLMVAFADAHCDEGAAGVRPGDFARLASRVLRVLEVPRAVMGPPGDVLLAAVRDLAERGRTWSTAAQWARVVEEHRGWFYGVLWEFACRAQDRTPALNDYAHMRQHTAAGPATLCWAEIVDGVEIPERDMASPAVRALRELAFTTAAFDDDLFSYGKERWLAARSAHATGCRLNLVDILAQERGLPVHKALEEAVALTNRLTARFARLREQVLPTASGPLRQHLDHLSTLLRGNAEWGLRAGRYSDPDGRHPGAVVTTGSFTDTAPPAGAPGIAALSWLWELPGYG</sequence>
<dbReference type="EMBL" id="VOKX01000018">
    <property type="protein sequence ID" value="KAB7846990.1"/>
    <property type="molecule type" value="Genomic_DNA"/>
</dbReference>
<comment type="caution">
    <text evidence="1">The sequence shown here is derived from an EMBL/GenBank/DDBJ whole genome shotgun (WGS) entry which is preliminary data.</text>
</comment>
<dbReference type="Pfam" id="PF19086">
    <property type="entry name" value="Terpene_syn_C_2"/>
    <property type="match status" value="1"/>
</dbReference>
<name>A0A5N5W9W2_STRMB</name>
<dbReference type="InterPro" id="IPR008949">
    <property type="entry name" value="Isoprenoid_synthase_dom_sf"/>
</dbReference>
<accession>A0A5N5W9W2</accession>
<dbReference type="OrthoDB" id="2989600at2"/>
<evidence type="ECO:0000313" key="2">
    <source>
        <dbReference type="Proteomes" id="UP000327000"/>
    </source>
</evidence>
<proteinExistence type="predicted"/>
<gene>
    <name evidence="1" type="ORF">FRZ00_12020</name>
</gene>